<dbReference type="Proteomes" id="UP001054837">
    <property type="component" value="Unassembled WGS sequence"/>
</dbReference>
<dbReference type="EMBL" id="BPLQ01001973">
    <property type="protein sequence ID" value="GIX87142.1"/>
    <property type="molecule type" value="Genomic_DNA"/>
</dbReference>
<protein>
    <submittedName>
        <fullName evidence="2">Uncharacterized protein</fullName>
    </submittedName>
</protein>
<comment type="caution">
    <text evidence="2">The sequence shown here is derived from an EMBL/GenBank/DDBJ whole genome shotgun (WGS) entry which is preliminary data.</text>
</comment>
<keyword evidence="1" id="KW-1133">Transmembrane helix</keyword>
<evidence type="ECO:0000256" key="1">
    <source>
        <dbReference type="SAM" id="Phobius"/>
    </source>
</evidence>
<gene>
    <name evidence="2" type="ORF">CDAR_20321</name>
</gene>
<organism evidence="2 3">
    <name type="scientific">Caerostris darwini</name>
    <dbReference type="NCBI Taxonomy" id="1538125"/>
    <lineage>
        <taxon>Eukaryota</taxon>
        <taxon>Metazoa</taxon>
        <taxon>Ecdysozoa</taxon>
        <taxon>Arthropoda</taxon>
        <taxon>Chelicerata</taxon>
        <taxon>Arachnida</taxon>
        <taxon>Araneae</taxon>
        <taxon>Araneomorphae</taxon>
        <taxon>Entelegynae</taxon>
        <taxon>Araneoidea</taxon>
        <taxon>Araneidae</taxon>
        <taxon>Caerostris</taxon>
    </lineage>
</organism>
<dbReference type="PROSITE" id="PS51257">
    <property type="entry name" value="PROKAR_LIPOPROTEIN"/>
    <property type="match status" value="1"/>
</dbReference>
<keyword evidence="1" id="KW-0472">Membrane</keyword>
<dbReference type="AlphaFoldDB" id="A0AAV4NQQ1"/>
<keyword evidence="1" id="KW-0812">Transmembrane</keyword>
<reference evidence="2 3" key="1">
    <citation type="submission" date="2021-06" db="EMBL/GenBank/DDBJ databases">
        <title>Caerostris darwini draft genome.</title>
        <authorList>
            <person name="Kono N."/>
            <person name="Arakawa K."/>
        </authorList>
    </citation>
    <scope>NUCLEOTIDE SEQUENCE [LARGE SCALE GENOMIC DNA]</scope>
</reference>
<accession>A0AAV4NQQ1</accession>
<evidence type="ECO:0000313" key="3">
    <source>
        <dbReference type="Proteomes" id="UP001054837"/>
    </source>
</evidence>
<proteinExistence type="predicted"/>
<evidence type="ECO:0000313" key="2">
    <source>
        <dbReference type="EMBL" id="GIX87142.1"/>
    </source>
</evidence>
<sequence>MLHKLLEWHPGEILPQSTLLLGTNAFLFGMACQVFYQAPLITTSFPIDRKSFGLALLVKFNTKNPRSLPTPPLMRKILIWLCLSVSYPATLISTFFFIDRKAFGLALLVVPSIRTKDL</sequence>
<name>A0AAV4NQQ1_9ARAC</name>
<keyword evidence="3" id="KW-1185">Reference proteome</keyword>
<feature type="transmembrane region" description="Helical" evidence="1">
    <location>
        <begin position="77"/>
        <end position="98"/>
    </location>
</feature>